<dbReference type="EMBL" id="OX458333">
    <property type="protein sequence ID" value="CAI8948721.1"/>
    <property type="molecule type" value="Genomic_DNA"/>
</dbReference>
<evidence type="ECO:0000313" key="2">
    <source>
        <dbReference type="Proteomes" id="UP001162030"/>
    </source>
</evidence>
<reference evidence="1 2" key="1">
    <citation type="submission" date="2023-03" db="EMBL/GenBank/DDBJ databases">
        <authorList>
            <person name="Pearce D."/>
        </authorList>
    </citation>
    <scope>NUCLEOTIDE SEQUENCE [LARGE SCALE GENOMIC DNA]</scope>
    <source>
        <strain evidence="1">Msz</strain>
    </source>
</reference>
<protein>
    <submittedName>
        <fullName evidence="1">Uncharacterized protein</fullName>
    </submittedName>
</protein>
<dbReference type="Proteomes" id="UP001162030">
    <property type="component" value="Chromosome"/>
</dbReference>
<organism evidence="1 2">
    <name type="scientific">Methylocaldum szegediense</name>
    <dbReference type="NCBI Taxonomy" id="73780"/>
    <lineage>
        <taxon>Bacteria</taxon>
        <taxon>Pseudomonadati</taxon>
        <taxon>Pseudomonadota</taxon>
        <taxon>Gammaproteobacteria</taxon>
        <taxon>Methylococcales</taxon>
        <taxon>Methylococcaceae</taxon>
        <taxon>Methylocaldum</taxon>
    </lineage>
</organism>
<gene>
    <name evidence="1" type="ORF">MSZNOR_4398</name>
</gene>
<keyword evidence="2" id="KW-1185">Reference proteome</keyword>
<sequence length="105" mass="11767">MPPRNARRRKSSRPMWCLKTISWNPLALGPTCPLNLHIKLSEPKEAVQKQSSEPAPGTLSTTELKEVLNKWIPFSLVGGLNQGFLEMKAPQSLLSGRHGRFHNPE</sequence>
<evidence type="ECO:0000313" key="1">
    <source>
        <dbReference type="EMBL" id="CAI8948721.1"/>
    </source>
</evidence>
<proteinExistence type="predicted"/>
<accession>A0ABM9I7W1</accession>
<name>A0ABM9I7W1_9GAMM</name>